<dbReference type="InterPro" id="IPR003959">
    <property type="entry name" value="ATPase_AAA_core"/>
</dbReference>
<comment type="similarity">
    <text evidence="1 4">Belongs to the AAA ATPase family.</text>
</comment>
<dbReference type="GO" id="GO:0042254">
    <property type="term" value="P:ribosome biogenesis"/>
    <property type="evidence" value="ECO:0007669"/>
    <property type="project" value="TreeGrafter"/>
</dbReference>
<dbReference type="InterPro" id="IPR050168">
    <property type="entry name" value="AAA_ATPase_domain"/>
</dbReference>
<dbReference type="Gene3D" id="1.10.8.60">
    <property type="match status" value="2"/>
</dbReference>
<feature type="compositionally biased region" description="Basic and acidic residues" evidence="5">
    <location>
        <begin position="71"/>
        <end position="82"/>
    </location>
</feature>
<proteinExistence type="inferred from homology"/>
<reference evidence="8" key="1">
    <citation type="submission" date="2015-09" db="EMBL/GenBank/DDBJ databases">
        <authorList>
            <consortium name="Pathogen Informatics"/>
        </authorList>
    </citation>
    <scope>NUCLEOTIDE SEQUENCE [LARGE SCALE GENOMIC DNA]</scope>
    <source>
        <strain evidence="8">Lake Konstanz</strain>
    </source>
</reference>
<dbReference type="OrthoDB" id="27435at2759"/>
<dbReference type="AlphaFoldDB" id="A0A0S4JAU3"/>
<accession>A0A0S4JAU3</accession>
<gene>
    <name evidence="7" type="ORF">BSAL_16800</name>
</gene>
<dbReference type="Gene3D" id="3.40.50.300">
    <property type="entry name" value="P-loop containing nucleotide triphosphate hydrolases"/>
    <property type="match status" value="2"/>
</dbReference>
<dbReference type="Pfam" id="PF17862">
    <property type="entry name" value="AAA_lid_3"/>
    <property type="match status" value="2"/>
</dbReference>
<dbReference type="SUPFAM" id="SSF52540">
    <property type="entry name" value="P-loop containing nucleoside triphosphate hydrolases"/>
    <property type="match status" value="2"/>
</dbReference>
<keyword evidence="3 4" id="KW-0067">ATP-binding</keyword>
<evidence type="ECO:0000256" key="2">
    <source>
        <dbReference type="ARBA" id="ARBA00022741"/>
    </source>
</evidence>
<dbReference type="EMBL" id="CYKH01001668">
    <property type="protein sequence ID" value="CUG88690.1"/>
    <property type="molecule type" value="Genomic_DNA"/>
</dbReference>
<evidence type="ECO:0000313" key="8">
    <source>
        <dbReference type="Proteomes" id="UP000051952"/>
    </source>
</evidence>
<evidence type="ECO:0000313" key="7">
    <source>
        <dbReference type="EMBL" id="CUG88690.1"/>
    </source>
</evidence>
<dbReference type="InterPro" id="IPR003593">
    <property type="entry name" value="AAA+_ATPase"/>
</dbReference>
<dbReference type="Pfam" id="PF00004">
    <property type="entry name" value="AAA"/>
    <property type="match status" value="2"/>
</dbReference>
<organism evidence="7 8">
    <name type="scientific">Bodo saltans</name>
    <name type="common">Flagellated protozoan</name>
    <dbReference type="NCBI Taxonomy" id="75058"/>
    <lineage>
        <taxon>Eukaryota</taxon>
        <taxon>Discoba</taxon>
        <taxon>Euglenozoa</taxon>
        <taxon>Kinetoplastea</taxon>
        <taxon>Metakinetoplastina</taxon>
        <taxon>Eubodonida</taxon>
        <taxon>Bodonidae</taxon>
        <taxon>Bodo</taxon>
    </lineage>
</organism>
<dbReference type="PROSITE" id="PS00674">
    <property type="entry name" value="AAA"/>
    <property type="match status" value="1"/>
</dbReference>
<evidence type="ECO:0000256" key="3">
    <source>
        <dbReference type="ARBA" id="ARBA00022840"/>
    </source>
</evidence>
<dbReference type="PANTHER" id="PTHR23077:SF171">
    <property type="entry name" value="NUCLEAR VALOSIN-CONTAINING PROTEIN-LIKE"/>
    <property type="match status" value="1"/>
</dbReference>
<dbReference type="GO" id="GO:1990275">
    <property type="term" value="F:preribosome binding"/>
    <property type="evidence" value="ECO:0007669"/>
    <property type="project" value="TreeGrafter"/>
</dbReference>
<dbReference type="GO" id="GO:0005524">
    <property type="term" value="F:ATP binding"/>
    <property type="evidence" value="ECO:0007669"/>
    <property type="project" value="UniProtKB-KW"/>
</dbReference>
<evidence type="ECO:0000256" key="5">
    <source>
        <dbReference type="SAM" id="MobiDB-lite"/>
    </source>
</evidence>
<evidence type="ECO:0000256" key="1">
    <source>
        <dbReference type="ARBA" id="ARBA00006914"/>
    </source>
</evidence>
<protein>
    <submittedName>
        <fullName evidence="7">Vesicular-fusion ATPase-like protein, putative</fullName>
    </submittedName>
</protein>
<dbReference type="GO" id="GO:0016887">
    <property type="term" value="F:ATP hydrolysis activity"/>
    <property type="evidence" value="ECO:0007669"/>
    <property type="project" value="InterPro"/>
</dbReference>
<feature type="compositionally biased region" description="Low complexity" evidence="5">
    <location>
        <begin position="24"/>
        <end position="44"/>
    </location>
</feature>
<dbReference type="Proteomes" id="UP000051952">
    <property type="component" value="Unassembled WGS sequence"/>
</dbReference>
<dbReference type="InterPro" id="IPR027417">
    <property type="entry name" value="P-loop_NTPase"/>
</dbReference>
<dbReference type="GO" id="GO:0005634">
    <property type="term" value="C:nucleus"/>
    <property type="evidence" value="ECO:0007669"/>
    <property type="project" value="TreeGrafter"/>
</dbReference>
<dbReference type="PANTHER" id="PTHR23077">
    <property type="entry name" value="AAA-FAMILY ATPASE"/>
    <property type="match status" value="1"/>
</dbReference>
<dbReference type="FunFam" id="3.40.50.300:FF:000365">
    <property type="entry name" value="Ribosome biogenesis ATPase RIX7"/>
    <property type="match status" value="1"/>
</dbReference>
<dbReference type="InterPro" id="IPR003960">
    <property type="entry name" value="ATPase_AAA_CS"/>
</dbReference>
<dbReference type="FunFam" id="3.40.50.300:FF:000149">
    <property type="entry name" value="Nuclear valosin-containing protein-like"/>
    <property type="match status" value="1"/>
</dbReference>
<feature type="domain" description="AAA+ ATPase" evidence="6">
    <location>
        <begin position="128"/>
        <end position="269"/>
    </location>
</feature>
<keyword evidence="2 4" id="KW-0547">Nucleotide-binding</keyword>
<evidence type="ECO:0000259" key="6">
    <source>
        <dbReference type="SMART" id="SM00382"/>
    </source>
</evidence>
<dbReference type="VEuPathDB" id="TriTrypDB:BSAL_16800"/>
<dbReference type="SMART" id="SM00382">
    <property type="entry name" value="AAA"/>
    <property type="match status" value="2"/>
</dbReference>
<feature type="region of interest" description="Disordered" evidence="5">
    <location>
        <begin position="1"/>
        <end position="90"/>
    </location>
</feature>
<dbReference type="InterPro" id="IPR041569">
    <property type="entry name" value="AAA_lid_3"/>
</dbReference>
<dbReference type="FunFam" id="1.10.8.60:FF:000323">
    <property type="entry name" value="Putative vesicular transport protein (CDC48 homologue)"/>
    <property type="match status" value="1"/>
</dbReference>
<dbReference type="OMA" id="GLWSTHR"/>
<sequence length="668" mass="72414">MSKISQDLKGKLHKLAARSPTQRGAPSFGGAPRSPGASGAPSFAEKSNPPDASNEAVPPETPDAGKKKRRREEGGDGREGNDGPHLGVIPSITLEDMGGLAKELPIIKELIEFPVKMPHLFSRLGADPPCGVLLHGPPGCGKTKLVHAIAGSLQVPLFFVSAPEIVSGISGDSEAKLRTLFMDAISVAPSIVFIDEIDTIAGRRDTAQKGMEGRIVGQLLTCMDQVSQAWREYNKVVCVMGATNRPEAIDSALRRAGRFDREIALGIPSLEERQSILKVTTKKLTMEPDVDFFELANMTPGYVGADLHLLIKEACIVAIRRMASELDLAGELENPNSEKLNGFSVKFDELKAAVKRVQPSAMREGFTTIPNVSWSDIGALEDVRDELMTSILQPIRAPKLHKRFGLDNPIGILLYGPPGCGKTLVAKAIANQSGANFISIKGPELLNKFVGESERSVRMVFARGRASAPCVLFFDELDALAPRRGSDRANPSSERVVNQLLTEMDGVEGREQVYVIGATNRPDMIDPAMLRPGRLDKLLYVPLPNPSQRVSILETIGRKYPVDDSLSLKSVGEDQRMHGFSGADCASLMREASFTALKEVYQSTSREDLDDFERSADALMNSASSLPTITQEHFESALSKIRPSVSLEDRENYEALHKEINGVSKGGS</sequence>
<evidence type="ECO:0000256" key="4">
    <source>
        <dbReference type="RuleBase" id="RU003651"/>
    </source>
</evidence>
<keyword evidence="8" id="KW-1185">Reference proteome</keyword>
<feature type="domain" description="AAA+ ATPase" evidence="6">
    <location>
        <begin position="408"/>
        <end position="545"/>
    </location>
</feature>
<feature type="compositionally biased region" description="Basic and acidic residues" evidence="5">
    <location>
        <begin position="1"/>
        <end position="10"/>
    </location>
</feature>
<name>A0A0S4JAU3_BODSA</name>
<dbReference type="GO" id="GO:0003723">
    <property type="term" value="F:RNA binding"/>
    <property type="evidence" value="ECO:0007669"/>
    <property type="project" value="TreeGrafter"/>
</dbReference>